<dbReference type="Pfam" id="PF03637">
    <property type="entry name" value="Mob1_phocein"/>
    <property type="match status" value="1"/>
</dbReference>
<keyword evidence="1" id="KW-0808">Transferase</keyword>
<dbReference type="PANTHER" id="PTHR22599">
    <property type="entry name" value="MPS ONE BINDER KINASE ACTIVATOR-LIKE MOB"/>
    <property type="match status" value="1"/>
</dbReference>
<gene>
    <name evidence="1" type="ORF">STAS_02437</name>
</gene>
<dbReference type="Gene3D" id="1.20.140.30">
    <property type="entry name" value="MOB kinase activator"/>
    <property type="match status" value="1"/>
</dbReference>
<accession>A0A5A7P1S9</accession>
<dbReference type="Proteomes" id="UP000325081">
    <property type="component" value="Unassembled WGS sequence"/>
</dbReference>
<keyword evidence="1" id="KW-0418">Kinase</keyword>
<comment type="caution">
    <text evidence="1">The sequence shown here is derived from an EMBL/GenBank/DDBJ whole genome shotgun (WGS) entry which is preliminary data.</text>
</comment>
<proteinExistence type="predicted"/>
<dbReference type="AlphaFoldDB" id="A0A5A7P1S9"/>
<dbReference type="OrthoDB" id="8170117at2759"/>
<dbReference type="SMART" id="SM01388">
    <property type="entry name" value="Mob1_phocein"/>
    <property type="match status" value="1"/>
</dbReference>
<evidence type="ECO:0000313" key="2">
    <source>
        <dbReference type="Proteomes" id="UP000325081"/>
    </source>
</evidence>
<reference evidence="2" key="1">
    <citation type="journal article" date="2019" name="Curr. Biol.">
        <title>Genome Sequence of Striga asiatica Provides Insight into the Evolution of Plant Parasitism.</title>
        <authorList>
            <person name="Yoshida S."/>
            <person name="Kim S."/>
            <person name="Wafula E.K."/>
            <person name="Tanskanen J."/>
            <person name="Kim Y.M."/>
            <person name="Honaas L."/>
            <person name="Yang Z."/>
            <person name="Spallek T."/>
            <person name="Conn C.E."/>
            <person name="Ichihashi Y."/>
            <person name="Cheong K."/>
            <person name="Cui S."/>
            <person name="Der J.P."/>
            <person name="Gundlach H."/>
            <person name="Jiao Y."/>
            <person name="Hori C."/>
            <person name="Ishida J.K."/>
            <person name="Kasahara H."/>
            <person name="Kiba T."/>
            <person name="Kim M.S."/>
            <person name="Koo N."/>
            <person name="Laohavisit A."/>
            <person name="Lee Y.H."/>
            <person name="Lumba S."/>
            <person name="McCourt P."/>
            <person name="Mortimer J.C."/>
            <person name="Mutuku J.M."/>
            <person name="Nomura T."/>
            <person name="Sasaki-Sekimoto Y."/>
            <person name="Seto Y."/>
            <person name="Wang Y."/>
            <person name="Wakatake T."/>
            <person name="Sakakibara H."/>
            <person name="Demura T."/>
            <person name="Yamaguchi S."/>
            <person name="Yoneyama K."/>
            <person name="Manabe R.I."/>
            <person name="Nelson D.C."/>
            <person name="Schulman A.H."/>
            <person name="Timko M.P."/>
            <person name="dePamphilis C.W."/>
            <person name="Choi D."/>
            <person name="Shirasu K."/>
        </authorList>
    </citation>
    <scope>NUCLEOTIDE SEQUENCE [LARGE SCALE GENOMIC DNA]</scope>
    <source>
        <strain evidence="2">cv. UVA1</strain>
    </source>
</reference>
<dbReference type="SUPFAM" id="SSF101152">
    <property type="entry name" value="Mob1/phocein"/>
    <property type="match status" value="1"/>
</dbReference>
<evidence type="ECO:0000313" key="1">
    <source>
        <dbReference type="EMBL" id="GER26773.1"/>
    </source>
</evidence>
<dbReference type="EMBL" id="BKCP01001225">
    <property type="protein sequence ID" value="GER26773.1"/>
    <property type="molecule type" value="Genomic_DNA"/>
</dbReference>
<dbReference type="GO" id="GO:0016301">
    <property type="term" value="F:kinase activity"/>
    <property type="evidence" value="ECO:0007669"/>
    <property type="project" value="UniProtKB-KW"/>
</dbReference>
<dbReference type="FunFam" id="1.20.140.30:FF:000001">
    <property type="entry name" value="MOB kinase activator 1A"/>
    <property type="match status" value="1"/>
</dbReference>
<organism evidence="1 2">
    <name type="scientific">Striga asiatica</name>
    <name type="common">Asiatic witchweed</name>
    <name type="synonym">Buchnera asiatica</name>
    <dbReference type="NCBI Taxonomy" id="4170"/>
    <lineage>
        <taxon>Eukaryota</taxon>
        <taxon>Viridiplantae</taxon>
        <taxon>Streptophyta</taxon>
        <taxon>Embryophyta</taxon>
        <taxon>Tracheophyta</taxon>
        <taxon>Spermatophyta</taxon>
        <taxon>Magnoliopsida</taxon>
        <taxon>eudicotyledons</taxon>
        <taxon>Gunneridae</taxon>
        <taxon>Pentapetalae</taxon>
        <taxon>asterids</taxon>
        <taxon>lamiids</taxon>
        <taxon>Lamiales</taxon>
        <taxon>Orobanchaceae</taxon>
        <taxon>Buchnereae</taxon>
        <taxon>Striga</taxon>
    </lineage>
</organism>
<name>A0A5A7P1S9_STRAF</name>
<dbReference type="InterPro" id="IPR036703">
    <property type="entry name" value="MOB_kinase_act_sf"/>
</dbReference>
<keyword evidence="2" id="KW-1185">Reference proteome</keyword>
<sequence length="343" mass="39204">MDKTTQLGYLRRRVVQAEVLLESVLSSKWLTLMFESAGALGCDVSDADRRCSPENQELRSFRVTVKGWLVVAVVRWPSRWKMELEVASRCSKSDDAVAMKLRSPIGALNGLVPLVLLVATGTSELREGYWRMEMMSSRGTKEHSALRKVHHRAGAQLRKHIDATLGSGNLREAVRLPPGEDINEWLAVNTVDFFNQVNLLYGTLTEFCTAENCPTMTAGPKYEYRWADGVQIKKPIEVSAPKYVEYLMDWIETQLDDESIFPQKLGAPFPSNFRDVVKTIFKRLFRVYAHIYHSHFQKIVSLKEEAHLNTCFKHFILFTCEFSLIDKKELAPLQELIESIVPY</sequence>
<dbReference type="InterPro" id="IPR005301">
    <property type="entry name" value="MOB_kinase_act_fam"/>
</dbReference>
<protein>
    <submittedName>
        <fullName evidence="1">MOB kinase activator-like 1</fullName>
    </submittedName>
</protein>